<proteinExistence type="predicted"/>
<gene>
    <name evidence="1" type="ORF">EHS89_00455</name>
</gene>
<dbReference type="EMBL" id="RQXV01000001">
    <property type="protein sequence ID" value="RRD01071.1"/>
    <property type="molecule type" value="Genomic_DNA"/>
</dbReference>
<reference evidence="1 2" key="1">
    <citation type="submission" date="2018-11" db="EMBL/GenBank/DDBJ databases">
        <title>The draft genome sequence of Amphritea balenae JAMM 1525T.</title>
        <authorList>
            <person name="Fang Z."/>
            <person name="Zhang Y."/>
            <person name="Han X."/>
        </authorList>
    </citation>
    <scope>NUCLEOTIDE SEQUENCE [LARGE SCALE GENOMIC DNA]</scope>
    <source>
        <strain evidence="1 2">JAMM 1525</strain>
    </source>
</reference>
<name>A0A3P1SV85_9GAMM</name>
<evidence type="ECO:0000313" key="1">
    <source>
        <dbReference type="EMBL" id="RRD01071.1"/>
    </source>
</evidence>
<evidence type="ECO:0000313" key="2">
    <source>
        <dbReference type="Proteomes" id="UP000267535"/>
    </source>
</evidence>
<accession>A0A3P1SV85</accession>
<protein>
    <submittedName>
        <fullName evidence="1">Glycosyltransferase family 1 protein</fullName>
    </submittedName>
</protein>
<dbReference type="Proteomes" id="UP000267535">
    <property type="component" value="Unassembled WGS sequence"/>
</dbReference>
<dbReference type="SUPFAM" id="SSF53756">
    <property type="entry name" value="UDP-Glycosyltransferase/glycogen phosphorylase"/>
    <property type="match status" value="1"/>
</dbReference>
<keyword evidence="1" id="KW-0808">Transferase</keyword>
<dbReference type="Gene3D" id="3.40.50.2000">
    <property type="entry name" value="Glycogen Phosphorylase B"/>
    <property type="match status" value="2"/>
</dbReference>
<comment type="caution">
    <text evidence="1">The sequence shown here is derived from an EMBL/GenBank/DDBJ whole genome shotgun (WGS) entry which is preliminary data.</text>
</comment>
<sequence>MQKRKVLYIVNSYPQLSQTYIKVELDAIYEDYEVEIISLKQPSTFYKDHFPFKTAKTFEELLSIASEFNPDVIHTHWLNHHLKKVFRVSKKLNTPFTVRSHSFDLLWPKAPWYKKFTNHWIPPNKRKLIKIINHPLCKGMLIFPFLVEQMKKAGIPEQKLIPCGPVFAHHLFDQQTNNGDKIVNVGASIPKKRFEDFIELATKVPERDFHLYSIGFLSNKYKQMNIDAGTPLTVIDPIEHKDFAKRITNYKWMVYTADPVTATVGWPLTLLEAQAAGVGVCMRNIRPDLKDYLGGGAILYDSIEELVDIVKKPVPEEMRLNGYKNAAKYDIKKHIYLLTEIWDRC</sequence>
<keyword evidence="2" id="KW-1185">Reference proteome</keyword>
<dbReference type="RefSeq" id="WP_124924143.1">
    <property type="nucleotide sequence ID" value="NZ_BMOH01000001.1"/>
</dbReference>
<dbReference type="OrthoDB" id="9801954at2"/>
<dbReference type="GO" id="GO:0016740">
    <property type="term" value="F:transferase activity"/>
    <property type="evidence" value="ECO:0007669"/>
    <property type="project" value="UniProtKB-KW"/>
</dbReference>
<organism evidence="1 2">
    <name type="scientific">Amphritea balenae</name>
    <dbReference type="NCBI Taxonomy" id="452629"/>
    <lineage>
        <taxon>Bacteria</taxon>
        <taxon>Pseudomonadati</taxon>
        <taxon>Pseudomonadota</taxon>
        <taxon>Gammaproteobacteria</taxon>
        <taxon>Oceanospirillales</taxon>
        <taxon>Oceanospirillaceae</taxon>
        <taxon>Amphritea</taxon>
    </lineage>
</organism>
<dbReference type="AlphaFoldDB" id="A0A3P1SV85"/>